<dbReference type="EMBL" id="CP114029">
    <property type="protein sequence ID" value="WAP67686.1"/>
    <property type="molecule type" value="Genomic_DNA"/>
</dbReference>
<evidence type="ECO:0000313" key="2">
    <source>
        <dbReference type="Proteomes" id="UP001164020"/>
    </source>
</evidence>
<gene>
    <name evidence="1" type="ORF">OH818_19715</name>
</gene>
<reference evidence="1" key="1">
    <citation type="submission" date="2022-12" db="EMBL/GenBank/DDBJ databases">
        <title>Jiella pelagia sp. nov., isolated from phosphonate enriched culture of Northwest Pacific surface seawater.</title>
        <authorList>
            <person name="Shin D.Y."/>
            <person name="Hwang C.Y."/>
        </authorList>
    </citation>
    <scope>NUCLEOTIDE SEQUENCE</scope>
    <source>
        <strain evidence="1">HL-NP1</strain>
    </source>
</reference>
<evidence type="ECO:0000313" key="1">
    <source>
        <dbReference type="EMBL" id="WAP67686.1"/>
    </source>
</evidence>
<protein>
    <submittedName>
        <fullName evidence="1">Uncharacterized protein</fullName>
    </submittedName>
</protein>
<proteinExistence type="predicted"/>
<dbReference type="RefSeq" id="WP_268880150.1">
    <property type="nucleotide sequence ID" value="NZ_CP114029.1"/>
</dbReference>
<organism evidence="1 2">
    <name type="scientific">Jiella pelagia</name>
    <dbReference type="NCBI Taxonomy" id="2986949"/>
    <lineage>
        <taxon>Bacteria</taxon>
        <taxon>Pseudomonadati</taxon>
        <taxon>Pseudomonadota</taxon>
        <taxon>Alphaproteobacteria</taxon>
        <taxon>Hyphomicrobiales</taxon>
        <taxon>Aurantimonadaceae</taxon>
        <taxon>Jiella</taxon>
    </lineage>
</organism>
<accession>A0ABY7BXI5</accession>
<name>A0ABY7BXI5_9HYPH</name>
<sequence length="103" mass="11035">MLALAQANTPFRGLNISSISSLLEHDGHALIGDAARRGFGKKGAFLQEAHGVGLGLEAARGIAFERFNDCRSQRLVALEHLTLSRYTLIAITDGSLKHPIAVL</sequence>
<dbReference type="Proteomes" id="UP001164020">
    <property type="component" value="Chromosome"/>
</dbReference>
<keyword evidence="2" id="KW-1185">Reference proteome</keyword>